<dbReference type="InterPro" id="IPR047210">
    <property type="entry name" value="TPP_PYR_POXB-like"/>
</dbReference>
<dbReference type="Pfam" id="PF02776">
    <property type="entry name" value="TPP_enzyme_N"/>
    <property type="match status" value="1"/>
</dbReference>
<evidence type="ECO:0000313" key="7">
    <source>
        <dbReference type="EMBL" id="KRM95543.1"/>
    </source>
</evidence>
<evidence type="ECO:0000256" key="1">
    <source>
        <dbReference type="ARBA" id="ARBA00007812"/>
    </source>
</evidence>
<dbReference type="NCBIfam" id="NF006377">
    <property type="entry name" value="PRK08611.1"/>
    <property type="match status" value="1"/>
</dbReference>
<dbReference type="InterPro" id="IPR047211">
    <property type="entry name" value="POXB-like"/>
</dbReference>
<dbReference type="InterPro" id="IPR012001">
    <property type="entry name" value="Thiamin_PyroP_enz_TPP-bd_dom"/>
</dbReference>
<evidence type="ECO:0000256" key="2">
    <source>
        <dbReference type="ARBA" id="ARBA00023052"/>
    </source>
</evidence>
<dbReference type="PATRIC" id="fig|1423725.3.peg.1910"/>
<protein>
    <submittedName>
        <fullName evidence="7">Pyruvate oxidase</fullName>
    </submittedName>
</protein>
<dbReference type="AlphaFoldDB" id="A0A0R2CV41"/>
<sequence>MSKIKGSDLLVDVLADWGVKNVYGLPGDSIDTTVDALRRQQDRIKFIQVRHEEVAALAAAAEAKYTDKIGVCLSIGGPGAIHLLNGLYDAKMDHVPVLALLGQVTSKSLNEGYFQEVNTSKLFDDVAVFNRNISSVDNLPDIVDQAIRSAYENKGVAVLTIPDDIPEQQLKEAYKSSARAFSLSTPEVDKMQVKRAANLISGAKKPIVLLGMGAKKAGADIKQFVEENQIPFVATLPAKGIINDAHPNSLGNVGKLGTKPAYEAMRNTDLLILLGTNYPYRPYLPKKGQAKCIQVDLKAENLGKRYGVDVAIQGDTAKIVKELNRRGRIRQDAAFLNACQKNMKNWNNWMQSKRQLDTAPLAPEAMAAYIDETAPNDLVYSIDVGTSTSWAARFLHVRESQKFAISAWLGTMGCGLPGAIAAQVAYPKCRVLTINGDGAFSMVMQDFVTAVKYKLPLICVVINNQKLAFIEYEQQSAGQLNYQIDLADMDFAKFAEACGGIGITVKSNTEFKKALDRAYKVKDKPILINAYVADNAPLPGKIVMDEAKGYLKFGQAYLENYWKIPELPPLKDIMRQFF</sequence>
<keyword evidence="7" id="KW-0670">Pyruvate</keyword>
<dbReference type="OrthoDB" id="4494979at2"/>
<dbReference type="RefSeq" id="WP_057876591.1">
    <property type="nucleotide sequence ID" value="NZ_AYZD01000025.1"/>
</dbReference>
<dbReference type="PANTHER" id="PTHR42981:SF2">
    <property type="entry name" value="PYRUVATE DEHYDROGENASE [UBIQUINONE]"/>
    <property type="match status" value="1"/>
</dbReference>
<evidence type="ECO:0000259" key="4">
    <source>
        <dbReference type="Pfam" id="PF00205"/>
    </source>
</evidence>
<dbReference type="SUPFAM" id="SSF52467">
    <property type="entry name" value="DHS-like NAD/FAD-binding domain"/>
    <property type="match status" value="1"/>
</dbReference>
<dbReference type="Gene3D" id="3.40.50.1220">
    <property type="entry name" value="TPP-binding domain"/>
    <property type="match status" value="1"/>
</dbReference>
<evidence type="ECO:0000256" key="3">
    <source>
        <dbReference type="RuleBase" id="RU362132"/>
    </source>
</evidence>
<dbReference type="InterPro" id="IPR012000">
    <property type="entry name" value="Thiamin_PyroP_enz_cen_dom"/>
</dbReference>
<dbReference type="GO" id="GO:0030976">
    <property type="term" value="F:thiamine pyrophosphate binding"/>
    <property type="evidence" value="ECO:0007669"/>
    <property type="project" value="InterPro"/>
</dbReference>
<organism evidence="7 8">
    <name type="scientific">Liquorilactobacillus aquaticus DSM 21051</name>
    <dbReference type="NCBI Taxonomy" id="1423725"/>
    <lineage>
        <taxon>Bacteria</taxon>
        <taxon>Bacillati</taxon>
        <taxon>Bacillota</taxon>
        <taxon>Bacilli</taxon>
        <taxon>Lactobacillales</taxon>
        <taxon>Lactobacillaceae</taxon>
        <taxon>Liquorilactobacillus</taxon>
    </lineage>
</organism>
<evidence type="ECO:0000313" key="8">
    <source>
        <dbReference type="Proteomes" id="UP000051015"/>
    </source>
</evidence>
<reference evidence="7 8" key="1">
    <citation type="journal article" date="2015" name="Genome Announc.">
        <title>Expanding the biotechnology potential of lactobacilli through comparative genomics of 213 strains and associated genera.</title>
        <authorList>
            <person name="Sun Z."/>
            <person name="Harris H.M."/>
            <person name="McCann A."/>
            <person name="Guo C."/>
            <person name="Argimon S."/>
            <person name="Zhang W."/>
            <person name="Yang X."/>
            <person name="Jeffery I.B."/>
            <person name="Cooney J.C."/>
            <person name="Kagawa T.F."/>
            <person name="Liu W."/>
            <person name="Song Y."/>
            <person name="Salvetti E."/>
            <person name="Wrobel A."/>
            <person name="Rasinkangas P."/>
            <person name="Parkhill J."/>
            <person name="Rea M.C."/>
            <person name="O'Sullivan O."/>
            <person name="Ritari J."/>
            <person name="Douillard F.P."/>
            <person name="Paul Ross R."/>
            <person name="Yang R."/>
            <person name="Briner A.E."/>
            <person name="Felis G.E."/>
            <person name="de Vos W.M."/>
            <person name="Barrangou R."/>
            <person name="Klaenhammer T.R."/>
            <person name="Caufield P.W."/>
            <person name="Cui Y."/>
            <person name="Zhang H."/>
            <person name="O'Toole P.W."/>
        </authorList>
    </citation>
    <scope>NUCLEOTIDE SEQUENCE [LARGE SCALE GENOMIC DNA]</scope>
    <source>
        <strain evidence="7 8">DSM 21051</strain>
    </source>
</reference>
<dbReference type="Proteomes" id="UP000051015">
    <property type="component" value="Unassembled WGS sequence"/>
</dbReference>
<dbReference type="Gene3D" id="3.40.50.970">
    <property type="match status" value="2"/>
</dbReference>
<dbReference type="InterPro" id="IPR047212">
    <property type="entry name" value="TPP_POXB-like"/>
</dbReference>
<name>A0A0R2CV41_9LACO</name>
<comment type="caution">
    <text evidence="7">The sequence shown here is derived from an EMBL/GenBank/DDBJ whole genome shotgun (WGS) entry which is preliminary data.</text>
</comment>
<dbReference type="SUPFAM" id="SSF52518">
    <property type="entry name" value="Thiamin diphosphate-binding fold (THDP-binding)"/>
    <property type="match status" value="2"/>
</dbReference>
<dbReference type="EMBL" id="AYZD01000025">
    <property type="protein sequence ID" value="KRM95543.1"/>
    <property type="molecule type" value="Genomic_DNA"/>
</dbReference>
<dbReference type="GO" id="GO:0000287">
    <property type="term" value="F:magnesium ion binding"/>
    <property type="evidence" value="ECO:0007669"/>
    <property type="project" value="InterPro"/>
</dbReference>
<dbReference type="InterPro" id="IPR000399">
    <property type="entry name" value="TPP-bd_CS"/>
</dbReference>
<dbReference type="Pfam" id="PF00205">
    <property type="entry name" value="TPP_enzyme_M"/>
    <property type="match status" value="1"/>
</dbReference>
<dbReference type="PROSITE" id="PS00187">
    <property type="entry name" value="TPP_ENZYMES"/>
    <property type="match status" value="1"/>
</dbReference>
<dbReference type="PANTHER" id="PTHR42981">
    <property type="entry name" value="PYRUVATE DEHYDROGENASE [UBIQUINONE]"/>
    <property type="match status" value="1"/>
</dbReference>
<proteinExistence type="inferred from homology"/>
<feature type="domain" description="Thiamine pyrophosphate enzyme central" evidence="4">
    <location>
        <begin position="193"/>
        <end position="323"/>
    </location>
</feature>
<evidence type="ECO:0000259" key="6">
    <source>
        <dbReference type="Pfam" id="PF02776"/>
    </source>
</evidence>
<comment type="similarity">
    <text evidence="1 3">Belongs to the TPP enzyme family.</text>
</comment>
<evidence type="ECO:0000259" key="5">
    <source>
        <dbReference type="Pfam" id="PF02775"/>
    </source>
</evidence>
<gene>
    <name evidence="7" type="ORF">FC19_GL001859</name>
</gene>
<feature type="domain" description="Thiamine pyrophosphate enzyme N-terminal TPP-binding" evidence="6">
    <location>
        <begin position="5"/>
        <end position="120"/>
    </location>
</feature>
<keyword evidence="2 3" id="KW-0786">Thiamine pyrophosphate</keyword>
<dbReference type="InterPro" id="IPR029061">
    <property type="entry name" value="THDP-binding"/>
</dbReference>
<accession>A0A0R2CV41</accession>
<dbReference type="GO" id="GO:0003824">
    <property type="term" value="F:catalytic activity"/>
    <property type="evidence" value="ECO:0007669"/>
    <property type="project" value="InterPro"/>
</dbReference>
<keyword evidence="8" id="KW-1185">Reference proteome</keyword>
<dbReference type="InterPro" id="IPR029035">
    <property type="entry name" value="DHS-like_NAD/FAD-binding_dom"/>
</dbReference>
<dbReference type="Pfam" id="PF02775">
    <property type="entry name" value="TPP_enzyme_C"/>
    <property type="match status" value="1"/>
</dbReference>
<dbReference type="CDD" id="cd07039">
    <property type="entry name" value="TPP_PYR_POX"/>
    <property type="match status" value="1"/>
</dbReference>
<dbReference type="CDD" id="cd02014">
    <property type="entry name" value="TPP_POX"/>
    <property type="match status" value="1"/>
</dbReference>
<dbReference type="InterPro" id="IPR011766">
    <property type="entry name" value="TPP_enzyme_TPP-bd"/>
</dbReference>
<dbReference type="STRING" id="1423725.FC19_GL001859"/>
<feature type="domain" description="Thiamine pyrophosphate enzyme TPP-binding" evidence="5">
    <location>
        <begin position="383"/>
        <end position="529"/>
    </location>
</feature>